<reference evidence="1" key="1">
    <citation type="submission" date="2018-05" db="EMBL/GenBank/DDBJ databases">
        <authorList>
            <person name="Lanie J.A."/>
            <person name="Ng W.-L."/>
            <person name="Kazmierczak K.M."/>
            <person name="Andrzejewski T.M."/>
            <person name="Davidsen T.M."/>
            <person name="Wayne K.J."/>
            <person name="Tettelin H."/>
            <person name="Glass J.I."/>
            <person name="Rusch D."/>
            <person name="Podicherti R."/>
            <person name="Tsui H.-C.T."/>
            <person name="Winkler M.E."/>
        </authorList>
    </citation>
    <scope>NUCLEOTIDE SEQUENCE</scope>
</reference>
<name>A0A383AKT8_9ZZZZ</name>
<evidence type="ECO:0000313" key="1">
    <source>
        <dbReference type="EMBL" id="SVE08180.1"/>
    </source>
</evidence>
<gene>
    <name evidence="1" type="ORF">METZ01_LOCUS461034</name>
</gene>
<feature type="non-terminal residue" evidence="1">
    <location>
        <position position="78"/>
    </location>
</feature>
<organism evidence="1">
    <name type="scientific">marine metagenome</name>
    <dbReference type="NCBI Taxonomy" id="408172"/>
    <lineage>
        <taxon>unclassified sequences</taxon>
        <taxon>metagenomes</taxon>
        <taxon>ecological metagenomes</taxon>
    </lineage>
</organism>
<dbReference type="EMBL" id="UINC01192844">
    <property type="protein sequence ID" value="SVE08180.1"/>
    <property type="molecule type" value="Genomic_DNA"/>
</dbReference>
<dbReference type="AlphaFoldDB" id="A0A383AKT8"/>
<accession>A0A383AKT8</accession>
<sequence>MMEKLILVVSTLLVLPFFLFAQENSINPYKPKLAPHLIPGYTHYLIAVSERGQDIVHLQSRGAGSLILSTPGAAKRRR</sequence>
<protein>
    <submittedName>
        <fullName evidence="1">Uncharacterized protein</fullName>
    </submittedName>
</protein>
<proteinExistence type="predicted"/>